<sequence length="207" mass="24297">MRNCTFLKAPTTQEKILVWSNLKKYHTFIKSSKFLYLVFVQCEESASKIAITTKSIVTPYKTSTKLPTKSPKMSTIGKILREGHSMTWPKTKKYTGRTAPFRDTLPDQCDFIIKYCHKTYATSAICARSLQYEYQTFKNYCMLDFVNCREGHEIWQILHMGKCYTIENLSPAQFIYSGDSFLSNDYVVDRHTFKLHEMPRYIQIRDQ</sequence>
<dbReference type="Proteomes" id="UP001153321">
    <property type="component" value="Chromosome 23"/>
</dbReference>
<keyword evidence="2" id="KW-1185">Reference proteome</keyword>
<protein>
    <submittedName>
        <fullName evidence="1">Uncharacterized protein</fullName>
    </submittedName>
</protein>
<accession>A0A9P0N6G9</accession>
<gene>
    <name evidence="1" type="ORF">SPLIT_LOCUS6922</name>
</gene>
<dbReference type="EMBL" id="LR824554">
    <property type="protein sequence ID" value="CAH1641566.1"/>
    <property type="molecule type" value="Genomic_DNA"/>
</dbReference>
<dbReference type="Gene3D" id="3.30.60.30">
    <property type="match status" value="1"/>
</dbReference>
<evidence type="ECO:0000313" key="2">
    <source>
        <dbReference type="Proteomes" id="UP001153321"/>
    </source>
</evidence>
<name>A0A9P0N6G9_SPOLI</name>
<dbReference type="AlphaFoldDB" id="A0A9P0N6G9"/>
<reference evidence="1" key="1">
    <citation type="submission" date="2022-02" db="EMBL/GenBank/DDBJ databases">
        <authorList>
            <person name="King R."/>
        </authorList>
    </citation>
    <scope>NUCLEOTIDE SEQUENCE</scope>
</reference>
<proteinExistence type="predicted"/>
<evidence type="ECO:0000313" key="1">
    <source>
        <dbReference type="EMBL" id="CAH1641566.1"/>
    </source>
</evidence>
<organism evidence="1 2">
    <name type="scientific">Spodoptera littoralis</name>
    <name type="common">Egyptian cotton leafworm</name>
    <dbReference type="NCBI Taxonomy" id="7109"/>
    <lineage>
        <taxon>Eukaryota</taxon>
        <taxon>Metazoa</taxon>
        <taxon>Ecdysozoa</taxon>
        <taxon>Arthropoda</taxon>
        <taxon>Hexapoda</taxon>
        <taxon>Insecta</taxon>
        <taxon>Pterygota</taxon>
        <taxon>Neoptera</taxon>
        <taxon>Endopterygota</taxon>
        <taxon>Lepidoptera</taxon>
        <taxon>Glossata</taxon>
        <taxon>Ditrysia</taxon>
        <taxon>Noctuoidea</taxon>
        <taxon>Noctuidae</taxon>
        <taxon>Amphipyrinae</taxon>
        <taxon>Spodoptera</taxon>
    </lineage>
</organism>